<dbReference type="PROSITE" id="PS51257">
    <property type="entry name" value="PROKAR_LIPOPROTEIN"/>
    <property type="match status" value="1"/>
</dbReference>
<reference evidence="2" key="2">
    <citation type="submission" date="2021-04" db="EMBL/GenBank/DDBJ databases">
        <authorList>
            <person name="Gilroy R."/>
        </authorList>
    </citation>
    <scope>NUCLEOTIDE SEQUENCE</scope>
    <source>
        <strain evidence="2">CHK183-5548</strain>
    </source>
</reference>
<reference evidence="2" key="1">
    <citation type="journal article" date="2021" name="PeerJ">
        <title>Extensive microbial diversity within the chicken gut microbiome revealed by metagenomics and culture.</title>
        <authorList>
            <person name="Gilroy R."/>
            <person name="Ravi A."/>
            <person name="Getino M."/>
            <person name="Pursley I."/>
            <person name="Horton D.L."/>
            <person name="Alikhan N.F."/>
            <person name="Baker D."/>
            <person name="Gharbi K."/>
            <person name="Hall N."/>
            <person name="Watson M."/>
            <person name="Adriaenssens E.M."/>
            <person name="Foster-Nyarko E."/>
            <person name="Jarju S."/>
            <person name="Secka A."/>
            <person name="Antonio M."/>
            <person name="Oren A."/>
            <person name="Chaudhuri R.R."/>
            <person name="La Ragione R."/>
            <person name="Hildebrand F."/>
            <person name="Pallen M.J."/>
        </authorList>
    </citation>
    <scope>NUCLEOTIDE SEQUENCE</scope>
    <source>
        <strain evidence="2">CHK183-5548</strain>
    </source>
</reference>
<evidence type="ECO:0000313" key="2">
    <source>
        <dbReference type="EMBL" id="HJC48341.1"/>
    </source>
</evidence>
<proteinExistence type="predicted"/>
<comment type="caution">
    <text evidence="2">The sequence shown here is derived from an EMBL/GenBank/DDBJ whole genome shotgun (WGS) entry which is preliminary data.</text>
</comment>
<protein>
    <recommendedName>
        <fullName evidence="4">GLUG domain-containing protein</fullName>
    </recommendedName>
</protein>
<dbReference type="EMBL" id="DWWL01000063">
    <property type="protein sequence ID" value="HJC48341.1"/>
    <property type="molecule type" value="Genomic_DNA"/>
</dbReference>
<dbReference type="AlphaFoldDB" id="A0A9D2PE20"/>
<evidence type="ECO:0000313" key="3">
    <source>
        <dbReference type="Proteomes" id="UP000823883"/>
    </source>
</evidence>
<sequence length="521" mass="53445">MRFLKKTAAAAVVVSAFLLAACGGTKTDTPQREPKETEKSGVEEMISALKEEETKDPMEGDGRAQIEIGTAEELAQFRDRVNGGEAALDAVLTADIDLSSVCGEGVGDWIPFEEYNGVFDGNGHEISGLCIAGEDSDSGALFKKIGFTGVVKNLEITGARIQVTSTAAALAMRNEGTVENCSSRDGYIKGYEAYGLLGESMEESTVSGCHVSGTVEGGGRAAGIVGFLYSAAVSDCYNEAAVSTEKQQEWAAGISCSASTSQITDCCNGGTVTGAWDTAGVVGTAAKGSVITGCYNTAAISGKGRVSGIAAMMGESVLNRCYNMGPVSGVNGTAGILATTKGSTPQSKCVVANCFNRGEISAGQLCAGVAIGANCVTVNSYNLGSVISGNGGIYGAAGVSDRGGIMSGDQVETFLLSSYSAGTLSEKAGGLTYSDTMTEMNTVFYQDDTAAGYYFNRKDGGQDASHAVSAEQFASGEVLEQLNAYVDSGAALPEGCAKAAEAVTLDHWKAGNDGYPALEWE</sequence>
<evidence type="ECO:0000256" key="1">
    <source>
        <dbReference type="SAM" id="SignalP"/>
    </source>
</evidence>
<feature type="chain" id="PRO_5038481525" description="GLUG domain-containing protein" evidence="1">
    <location>
        <begin position="21"/>
        <end position="521"/>
    </location>
</feature>
<organism evidence="2 3">
    <name type="scientific">Candidatus Lachnoclostridium pullistercoris</name>
    <dbReference type="NCBI Taxonomy" id="2838632"/>
    <lineage>
        <taxon>Bacteria</taxon>
        <taxon>Bacillati</taxon>
        <taxon>Bacillota</taxon>
        <taxon>Clostridia</taxon>
        <taxon>Lachnospirales</taxon>
        <taxon>Lachnospiraceae</taxon>
    </lineage>
</organism>
<evidence type="ECO:0008006" key="4">
    <source>
        <dbReference type="Google" id="ProtNLM"/>
    </source>
</evidence>
<gene>
    <name evidence="2" type="ORF">IAA04_09850</name>
</gene>
<dbReference type="Gene3D" id="2.160.20.110">
    <property type="match status" value="2"/>
</dbReference>
<accession>A0A9D2PE20</accession>
<name>A0A9D2PE20_9FIRM</name>
<keyword evidence="1" id="KW-0732">Signal</keyword>
<feature type="signal peptide" evidence="1">
    <location>
        <begin position="1"/>
        <end position="20"/>
    </location>
</feature>
<dbReference type="Proteomes" id="UP000823883">
    <property type="component" value="Unassembled WGS sequence"/>
</dbReference>